<sequence length="57" mass="6177">MNGVRTLFSCFEIEGGIRHTLSSEMTGRWSKGDSAIVILAAAQPTAWMDPPVAIMQP</sequence>
<dbReference type="AlphaFoldDB" id="A0A451BRK5"/>
<proteinExistence type="predicted"/>
<organism evidence="1">
    <name type="scientific">Candidatus Kentrum sp. SD</name>
    <dbReference type="NCBI Taxonomy" id="2126332"/>
    <lineage>
        <taxon>Bacteria</taxon>
        <taxon>Pseudomonadati</taxon>
        <taxon>Pseudomonadota</taxon>
        <taxon>Gammaproteobacteria</taxon>
        <taxon>Candidatus Kentrum</taxon>
    </lineage>
</organism>
<name>A0A451BRK5_9GAMM</name>
<protein>
    <submittedName>
        <fullName evidence="1">Uncharacterized protein</fullName>
    </submittedName>
</protein>
<gene>
    <name evidence="1" type="ORF">BECKSD772D_GA0070982_11822</name>
</gene>
<evidence type="ECO:0000313" key="1">
    <source>
        <dbReference type="EMBL" id="VFK80942.1"/>
    </source>
</evidence>
<reference evidence="1" key="1">
    <citation type="submission" date="2019-02" db="EMBL/GenBank/DDBJ databases">
        <authorList>
            <person name="Gruber-Vodicka R. H."/>
            <person name="Seah K. B. B."/>
        </authorList>
    </citation>
    <scope>NUCLEOTIDE SEQUENCE</scope>
    <source>
        <strain evidence="1">BECK_S127</strain>
    </source>
</reference>
<dbReference type="EMBL" id="CAADHB010000182">
    <property type="protein sequence ID" value="VFK80942.1"/>
    <property type="molecule type" value="Genomic_DNA"/>
</dbReference>
<accession>A0A451BRK5</accession>